<dbReference type="SUPFAM" id="SSF56112">
    <property type="entry name" value="Protein kinase-like (PK-like)"/>
    <property type="match status" value="1"/>
</dbReference>
<dbReference type="PROSITE" id="PS50011">
    <property type="entry name" value="PROTEIN_KINASE_DOM"/>
    <property type="match status" value="1"/>
</dbReference>
<accession>A0ABY8PRN8</accession>
<dbReference type="Proteomes" id="UP001232493">
    <property type="component" value="Chromosome"/>
</dbReference>
<sequence length="304" mass="35942">MKYKGDDILEWKKYKNYSNKESIISSKINSFSETFKIRFYTKDVLKDNIVLGYILPVSDNEEKKIKRQKILERIIKVNNLASSNQLPEIVDFKNNIVYMDYFDGVIMKDAIKNNFFVKYNSNTKKDQDEIALKRIMRSIIPSLIDFQRDLYNKNLIHLGIFPEHIIVQKDDILKIKGLRYISRHINGYIDDKVITNENLYGSIINKRYTPPELIEYIKSKGNKKIKAKTIVSYQIGILLFDIVTKGAYINNEITGDLIYNAKYYLNYFESQNVMQFILDLIDPNPVNRMEKFEDIKEKCREFTK</sequence>
<dbReference type="InterPro" id="IPR000719">
    <property type="entry name" value="Prot_kinase_dom"/>
</dbReference>
<dbReference type="EMBL" id="CP069362">
    <property type="protein sequence ID" value="WGS65183.1"/>
    <property type="molecule type" value="Genomic_DNA"/>
</dbReference>
<gene>
    <name evidence="2" type="ORF">JRV97_01100</name>
</gene>
<dbReference type="Gene3D" id="1.10.510.10">
    <property type="entry name" value="Transferase(Phosphotransferase) domain 1"/>
    <property type="match status" value="1"/>
</dbReference>
<protein>
    <recommendedName>
        <fullName evidence="1">Protein kinase domain-containing protein</fullName>
    </recommendedName>
</protein>
<reference evidence="2 3" key="1">
    <citation type="submission" date="2021-02" db="EMBL/GenBank/DDBJ databases">
        <title>Characterization of Marinitoga sp. nov. str. BP5-C20A.</title>
        <authorList>
            <person name="Erauso G."/>
            <person name="Postec A."/>
        </authorList>
    </citation>
    <scope>NUCLEOTIDE SEQUENCE [LARGE SCALE GENOMIC DNA]</scope>
    <source>
        <strain evidence="2 3">BP5-C20A</strain>
    </source>
</reference>
<keyword evidence="3" id="KW-1185">Reference proteome</keyword>
<dbReference type="InterPro" id="IPR011009">
    <property type="entry name" value="Kinase-like_dom_sf"/>
</dbReference>
<evidence type="ECO:0000313" key="3">
    <source>
        <dbReference type="Proteomes" id="UP001232493"/>
    </source>
</evidence>
<proteinExistence type="predicted"/>
<dbReference type="RefSeq" id="WP_280999446.1">
    <property type="nucleotide sequence ID" value="NZ_CP069362.1"/>
</dbReference>
<evidence type="ECO:0000259" key="1">
    <source>
        <dbReference type="PROSITE" id="PS50011"/>
    </source>
</evidence>
<organism evidence="2 3">
    <name type="scientific">Marinitoga aeolica</name>
    <dbReference type="NCBI Taxonomy" id="2809031"/>
    <lineage>
        <taxon>Bacteria</taxon>
        <taxon>Thermotogati</taxon>
        <taxon>Thermotogota</taxon>
        <taxon>Thermotogae</taxon>
        <taxon>Petrotogales</taxon>
        <taxon>Petrotogaceae</taxon>
        <taxon>Marinitoga</taxon>
    </lineage>
</organism>
<evidence type="ECO:0000313" key="2">
    <source>
        <dbReference type="EMBL" id="WGS65183.1"/>
    </source>
</evidence>
<feature type="domain" description="Protein kinase" evidence="1">
    <location>
        <begin position="1"/>
        <end position="303"/>
    </location>
</feature>
<name>A0ABY8PRN8_9BACT</name>